<proteinExistence type="predicted"/>
<dbReference type="EMBL" id="CP045643">
    <property type="protein sequence ID" value="QFZ75109.1"/>
    <property type="molecule type" value="Genomic_DNA"/>
</dbReference>
<sequence length="110" mass="12010">MAGPEDRTLPQLTRELRLTLAQLLEGRAADDDDDLGDLGSPDCLAEVVRLLQLVVPTTHFGHRSRTAARQGEGRRTLGPPTTPERRAARSSWGAQCAVPECPCRASRRLP</sequence>
<organism evidence="2 3">
    <name type="scientific">Streptomyces fagopyri</name>
    <dbReference type="NCBI Taxonomy" id="2662397"/>
    <lineage>
        <taxon>Bacteria</taxon>
        <taxon>Bacillati</taxon>
        <taxon>Actinomycetota</taxon>
        <taxon>Actinomycetes</taxon>
        <taxon>Kitasatosporales</taxon>
        <taxon>Streptomycetaceae</taxon>
        <taxon>Streptomyces</taxon>
    </lineage>
</organism>
<keyword evidence="3" id="KW-1185">Reference proteome</keyword>
<protein>
    <submittedName>
        <fullName evidence="2">Uncharacterized protein</fullName>
    </submittedName>
</protein>
<name>A0A5Q0LF24_9ACTN</name>
<evidence type="ECO:0000313" key="3">
    <source>
        <dbReference type="Proteomes" id="UP000326179"/>
    </source>
</evidence>
<dbReference type="KEGG" id="sfy:GFH48_19170"/>
<evidence type="ECO:0000313" key="2">
    <source>
        <dbReference type="EMBL" id="QFZ75109.1"/>
    </source>
</evidence>
<feature type="region of interest" description="Disordered" evidence="1">
    <location>
        <begin position="60"/>
        <end position="95"/>
    </location>
</feature>
<dbReference type="AlphaFoldDB" id="A0A5Q0LF24"/>
<dbReference type="Proteomes" id="UP000326179">
    <property type="component" value="Chromosome"/>
</dbReference>
<accession>A0A5Q0LF24</accession>
<evidence type="ECO:0000256" key="1">
    <source>
        <dbReference type="SAM" id="MobiDB-lite"/>
    </source>
</evidence>
<gene>
    <name evidence="2" type="ORF">GFH48_19170</name>
</gene>
<reference evidence="2 3" key="1">
    <citation type="submission" date="2019-10" db="EMBL/GenBank/DDBJ databases">
        <title>A novel species.</title>
        <authorList>
            <person name="Gao J."/>
        </authorList>
    </citation>
    <scope>NUCLEOTIDE SEQUENCE [LARGE SCALE GENOMIC DNA]</scope>
    <source>
        <strain evidence="2 3">QMT-28</strain>
    </source>
</reference>